<name>A0A915C925_PARUN</name>
<sequence length="406" mass="46302">MYTYSCVRVMFHVATRTMSQLACRFCAGVDFIHIVDPLLDLRYRFDNKQRLSHMLKARKIELDVDNLELKYKRWWKAYEEICADLKKEKRDPSLKRQLLEESEGLLGALRLPNDLTVETPTQPSIRSLNSRSSSNSPKHMTFLRKAGMVKIDEQTSSLHIVGLPTSLQNAIEKTILQYFAPSTILVSPPHIVRGAIIEAVNMPLEVFASFSDSVEGSSTNYLTGHGLISLLSIFTKTRFTRSSNKWPVRILSSGTSYRNNSLIDSRPNLYDTNQRRKIAVLSICLDEEEERNEYSSLTSDFAEVLMEMLKCPLEKHLLAACELFNYESSATSFIYGDDIEVGRIGRADSYISNRLNIVVSDGKNANKTEFLRLVYAELDITRLVGVITEEYLMGTKRIPDSIRRML</sequence>
<dbReference type="WBParaSite" id="PgR104_g019_t02">
    <property type="protein sequence ID" value="PgR104_g019_t02"/>
    <property type="gene ID" value="PgR104_g019"/>
</dbReference>
<reference evidence="2" key="1">
    <citation type="submission" date="2022-11" db="UniProtKB">
        <authorList>
            <consortium name="WormBaseParasite"/>
        </authorList>
    </citation>
    <scope>IDENTIFICATION</scope>
</reference>
<dbReference type="AlphaFoldDB" id="A0A915C925"/>
<dbReference type="SUPFAM" id="SSF55681">
    <property type="entry name" value="Class II aaRS and biotin synthetases"/>
    <property type="match status" value="1"/>
</dbReference>
<accession>A0A915C925</accession>
<organism evidence="1 2">
    <name type="scientific">Parascaris univalens</name>
    <name type="common">Nematode worm</name>
    <dbReference type="NCBI Taxonomy" id="6257"/>
    <lineage>
        <taxon>Eukaryota</taxon>
        <taxon>Metazoa</taxon>
        <taxon>Ecdysozoa</taxon>
        <taxon>Nematoda</taxon>
        <taxon>Chromadorea</taxon>
        <taxon>Rhabditida</taxon>
        <taxon>Spirurina</taxon>
        <taxon>Ascaridomorpha</taxon>
        <taxon>Ascaridoidea</taxon>
        <taxon>Ascarididae</taxon>
        <taxon>Parascaris</taxon>
    </lineage>
</organism>
<dbReference type="Gene3D" id="3.30.930.10">
    <property type="entry name" value="Bira Bifunctional Protein, Domain 2"/>
    <property type="match status" value="1"/>
</dbReference>
<evidence type="ECO:0000313" key="1">
    <source>
        <dbReference type="Proteomes" id="UP000887569"/>
    </source>
</evidence>
<keyword evidence="1" id="KW-1185">Reference proteome</keyword>
<proteinExistence type="predicted"/>
<dbReference type="InterPro" id="IPR045864">
    <property type="entry name" value="aa-tRNA-synth_II/BPL/LPL"/>
</dbReference>
<dbReference type="Proteomes" id="UP000887569">
    <property type="component" value="Unplaced"/>
</dbReference>
<evidence type="ECO:0000313" key="2">
    <source>
        <dbReference type="WBParaSite" id="PgR104_g019_t02"/>
    </source>
</evidence>
<protein>
    <submittedName>
        <fullName evidence="2">Uncharacterized protein</fullName>
    </submittedName>
</protein>